<comment type="similarity">
    <text evidence="1 5">Belongs to the cytochrome P450 family.</text>
</comment>
<dbReference type="GO" id="GO:0016705">
    <property type="term" value="F:oxidoreductase activity, acting on paired donors, with incorporation or reduction of molecular oxygen"/>
    <property type="evidence" value="ECO:0007669"/>
    <property type="project" value="InterPro"/>
</dbReference>
<dbReference type="InterPro" id="IPR002401">
    <property type="entry name" value="Cyt_P450_E_grp-I"/>
</dbReference>
<keyword evidence="3 4" id="KW-0408">Iron</keyword>
<evidence type="ECO:0000256" key="4">
    <source>
        <dbReference type="PIRSR" id="PIRSR602401-1"/>
    </source>
</evidence>
<evidence type="ECO:0000256" key="5">
    <source>
        <dbReference type="RuleBase" id="RU000461"/>
    </source>
</evidence>
<organism evidence="6">
    <name type="scientific">Opuntia streptacantha</name>
    <name type="common">Prickly pear cactus</name>
    <name type="synonym">Opuntia cardona</name>
    <dbReference type="NCBI Taxonomy" id="393608"/>
    <lineage>
        <taxon>Eukaryota</taxon>
        <taxon>Viridiplantae</taxon>
        <taxon>Streptophyta</taxon>
        <taxon>Embryophyta</taxon>
        <taxon>Tracheophyta</taxon>
        <taxon>Spermatophyta</taxon>
        <taxon>Magnoliopsida</taxon>
        <taxon>eudicotyledons</taxon>
        <taxon>Gunneridae</taxon>
        <taxon>Pentapetalae</taxon>
        <taxon>Caryophyllales</taxon>
        <taxon>Cactineae</taxon>
        <taxon>Cactaceae</taxon>
        <taxon>Opuntioideae</taxon>
        <taxon>Opuntia</taxon>
    </lineage>
</organism>
<dbReference type="GO" id="GO:0004497">
    <property type="term" value="F:monooxygenase activity"/>
    <property type="evidence" value="ECO:0007669"/>
    <property type="project" value="UniProtKB-KW"/>
</dbReference>
<keyword evidence="5" id="KW-0560">Oxidoreductase</keyword>
<dbReference type="InterPro" id="IPR036396">
    <property type="entry name" value="Cyt_P450_sf"/>
</dbReference>
<dbReference type="InterPro" id="IPR017972">
    <property type="entry name" value="Cyt_P450_CS"/>
</dbReference>
<dbReference type="InterPro" id="IPR001128">
    <property type="entry name" value="Cyt_P450"/>
</dbReference>
<dbReference type="AlphaFoldDB" id="A0A7C9AL84"/>
<comment type="cofactor">
    <cofactor evidence="4">
        <name>heme</name>
        <dbReference type="ChEBI" id="CHEBI:30413"/>
    </cofactor>
</comment>
<reference evidence="6" key="2">
    <citation type="submission" date="2020-07" db="EMBL/GenBank/DDBJ databases">
        <authorList>
            <person name="Vera ALvarez R."/>
            <person name="Arias-Moreno D.M."/>
            <person name="Jimenez-Jacinto V."/>
            <person name="Jimenez-Bremont J.F."/>
            <person name="Swaminathan K."/>
            <person name="Moose S.P."/>
            <person name="Guerrero-Gonzalez M.L."/>
            <person name="Marino-Ramirez L."/>
            <person name="Landsman D."/>
            <person name="Rodriguez-Kessler M."/>
            <person name="Delgado-Sanchez P."/>
        </authorList>
    </citation>
    <scope>NUCLEOTIDE SEQUENCE</scope>
    <source>
        <tissue evidence="6">Cladode</tissue>
    </source>
</reference>
<evidence type="ECO:0000256" key="2">
    <source>
        <dbReference type="ARBA" id="ARBA00022723"/>
    </source>
</evidence>
<dbReference type="PRINTS" id="PR00463">
    <property type="entry name" value="EP450I"/>
</dbReference>
<dbReference type="SUPFAM" id="SSF48264">
    <property type="entry name" value="Cytochrome P450"/>
    <property type="match status" value="1"/>
</dbReference>
<dbReference type="Gene3D" id="1.10.630.10">
    <property type="entry name" value="Cytochrome P450"/>
    <property type="match status" value="1"/>
</dbReference>
<keyword evidence="4 5" id="KW-0349">Heme</keyword>
<evidence type="ECO:0000256" key="3">
    <source>
        <dbReference type="ARBA" id="ARBA00023004"/>
    </source>
</evidence>
<feature type="binding site" description="axial binding residue" evidence="4">
    <location>
        <position position="61"/>
    </location>
    <ligand>
        <name>heme</name>
        <dbReference type="ChEBI" id="CHEBI:30413"/>
    </ligand>
    <ligandPart>
        <name>Fe</name>
        <dbReference type="ChEBI" id="CHEBI:18248"/>
    </ligandPart>
</feature>
<dbReference type="PANTHER" id="PTHR47955:SF15">
    <property type="entry name" value="CYTOCHROME P450 71A2-LIKE"/>
    <property type="match status" value="1"/>
</dbReference>
<evidence type="ECO:0008006" key="7">
    <source>
        <dbReference type="Google" id="ProtNLM"/>
    </source>
</evidence>
<dbReference type="PROSITE" id="PS00086">
    <property type="entry name" value="CYTOCHROME_P450"/>
    <property type="match status" value="1"/>
</dbReference>
<dbReference type="PANTHER" id="PTHR47955">
    <property type="entry name" value="CYTOCHROME P450 FAMILY 71 PROTEIN"/>
    <property type="match status" value="1"/>
</dbReference>
<dbReference type="EMBL" id="GISG01250358">
    <property type="protein sequence ID" value="MBA4671258.1"/>
    <property type="molecule type" value="Transcribed_RNA"/>
</dbReference>
<proteinExistence type="inferred from homology"/>
<reference evidence="6" key="1">
    <citation type="journal article" date="2013" name="J. Plant Res.">
        <title>Effect of fungi and light on seed germination of three Opuntia species from semiarid lands of central Mexico.</title>
        <authorList>
            <person name="Delgado-Sanchez P."/>
            <person name="Jimenez-Bremont J.F."/>
            <person name="Guerrero-Gonzalez Mde L."/>
            <person name="Flores J."/>
        </authorList>
    </citation>
    <scope>NUCLEOTIDE SEQUENCE</scope>
    <source>
        <tissue evidence="6">Cladode</tissue>
    </source>
</reference>
<sequence length="121" mass="13490">MNGHDIAASTQVIINAWAIQRDPSFWEEPNEFYPERFLTSSVDFKGQHFQLIPFGSGRRSCPGILFSTIGAELALANLIFVFDWALPDGAKDETLDMSEGSGMVIRRRDPLMAVATPFLLI</sequence>
<accession>A0A7C9AL84</accession>
<evidence type="ECO:0000256" key="1">
    <source>
        <dbReference type="ARBA" id="ARBA00010617"/>
    </source>
</evidence>
<dbReference type="Pfam" id="PF00067">
    <property type="entry name" value="p450"/>
    <property type="match status" value="1"/>
</dbReference>
<protein>
    <recommendedName>
        <fullName evidence="7">Costunolide synthase</fullName>
    </recommendedName>
</protein>
<dbReference type="GO" id="GO:0020037">
    <property type="term" value="F:heme binding"/>
    <property type="evidence" value="ECO:0007669"/>
    <property type="project" value="InterPro"/>
</dbReference>
<dbReference type="GO" id="GO:0005506">
    <property type="term" value="F:iron ion binding"/>
    <property type="evidence" value="ECO:0007669"/>
    <property type="project" value="InterPro"/>
</dbReference>
<name>A0A7C9AL84_OPUST</name>
<evidence type="ECO:0000313" key="6">
    <source>
        <dbReference type="EMBL" id="MBA4671258.1"/>
    </source>
</evidence>
<keyword evidence="5" id="KW-0503">Monooxygenase</keyword>
<keyword evidence="2 4" id="KW-0479">Metal-binding</keyword>